<evidence type="ECO:0000256" key="8">
    <source>
        <dbReference type="ARBA" id="ARBA00025699"/>
    </source>
</evidence>
<dbReference type="InterPro" id="IPR046886">
    <property type="entry name" value="RsmE_MTase_dom"/>
</dbReference>
<keyword evidence="3 10" id="KW-0963">Cytoplasm</keyword>
<evidence type="ECO:0000256" key="3">
    <source>
        <dbReference type="ARBA" id="ARBA00022490"/>
    </source>
</evidence>
<reference evidence="14" key="1">
    <citation type="journal article" date="2019" name="Int. J. Syst. Evol. Microbiol.">
        <title>The Global Catalogue of Microorganisms (GCM) 10K type strain sequencing project: providing services to taxonomists for standard genome sequencing and annotation.</title>
        <authorList>
            <consortium name="The Broad Institute Genomics Platform"/>
            <consortium name="The Broad Institute Genome Sequencing Center for Infectious Disease"/>
            <person name="Wu L."/>
            <person name="Ma J."/>
        </authorList>
    </citation>
    <scope>NUCLEOTIDE SEQUENCE [LARGE SCALE GENOMIC DNA]</scope>
    <source>
        <strain evidence="14">CGMCC 1.12931</strain>
    </source>
</reference>
<dbReference type="NCBIfam" id="TIGR00046">
    <property type="entry name" value="RsmE family RNA methyltransferase"/>
    <property type="match status" value="1"/>
</dbReference>
<organism evidence="13 14">
    <name type="scientific">Psychroflexus planctonicus</name>
    <dbReference type="NCBI Taxonomy" id="1526575"/>
    <lineage>
        <taxon>Bacteria</taxon>
        <taxon>Pseudomonadati</taxon>
        <taxon>Bacteroidota</taxon>
        <taxon>Flavobacteriia</taxon>
        <taxon>Flavobacteriales</taxon>
        <taxon>Flavobacteriaceae</taxon>
        <taxon>Psychroflexus</taxon>
    </lineage>
</organism>
<comment type="caution">
    <text evidence="13">The sequence shown here is derived from an EMBL/GenBank/DDBJ whole genome shotgun (WGS) entry which is preliminary data.</text>
</comment>
<evidence type="ECO:0000256" key="6">
    <source>
        <dbReference type="ARBA" id="ARBA00022679"/>
    </source>
</evidence>
<dbReference type="InterPro" id="IPR006700">
    <property type="entry name" value="RsmE"/>
</dbReference>
<evidence type="ECO:0000256" key="5">
    <source>
        <dbReference type="ARBA" id="ARBA00022603"/>
    </source>
</evidence>
<evidence type="ECO:0000256" key="2">
    <source>
        <dbReference type="ARBA" id="ARBA00005528"/>
    </source>
</evidence>
<dbReference type="GO" id="GO:0008168">
    <property type="term" value="F:methyltransferase activity"/>
    <property type="evidence" value="ECO:0007669"/>
    <property type="project" value="UniProtKB-KW"/>
</dbReference>
<comment type="function">
    <text evidence="8 10">Specifically methylates the N3 position of the uracil ring of uridine 1498 (m3U1498) in 16S rRNA. Acts on the fully assembled 30S ribosomal subunit.</text>
</comment>
<dbReference type="GO" id="GO:0032259">
    <property type="term" value="P:methylation"/>
    <property type="evidence" value="ECO:0007669"/>
    <property type="project" value="UniProtKB-KW"/>
</dbReference>
<name>A0ABQ1SLN3_9FLAO</name>
<dbReference type="InterPro" id="IPR029028">
    <property type="entry name" value="Alpha/beta_knot_MTases"/>
</dbReference>
<keyword evidence="5 10" id="KW-0489">Methyltransferase</keyword>
<dbReference type="RefSeq" id="WP_188459269.1">
    <property type="nucleotide sequence ID" value="NZ_BMGM01000011.1"/>
</dbReference>
<comment type="subcellular location">
    <subcellularLocation>
        <location evidence="1 10">Cytoplasm</location>
    </subcellularLocation>
</comment>
<dbReference type="Pfam" id="PF20260">
    <property type="entry name" value="PUA_4"/>
    <property type="match status" value="1"/>
</dbReference>
<evidence type="ECO:0000256" key="7">
    <source>
        <dbReference type="ARBA" id="ARBA00022691"/>
    </source>
</evidence>
<sequence>MQLFFHSDLSKNQQQADFSKIESQHIVKVLRKQVGDEIEVTNGQGDWFLCKITMAQTKRCQIEVLAHKYYPKNHQYYLHMLVAPTKSNDRFEWFLEKATEIGVDEITPILTENSERKHIKIERYQKIILSAMKQSLQFHLPKLNDLTAFENILSIEADQKWIAHCYEDENRTELFRSVNPKQNYLLCIGPEGDFSLDEVKLALQHNFEAVSLGKNRLRTETAAISACHSIAIKNSNLDA</sequence>
<dbReference type="Pfam" id="PF04452">
    <property type="entry name" value="Methyltrans_RNA"/>
    <property type="match status" value="1"/>
</dbReference>
<keyword evidence="6 10" id="KW-0808">Transferase</keyword>
<dbReference type="PIRSF" id="PIRSF015601">
    <property type="entry name" value="MTase_slr0722"/>
    <property type="match status" value="1"/>
</dbReference>
<dbReference type="PANTHER" id="PTHR30027:SF3">
    <property type="entry name" value="16S RRNA (URACIL(1498)-N(3))-METHYLTRANSFERASE"/>
    <property type="match status" value="1"/>
</dbReference>
<feature type="domain" description="Ribosomal RNA small subunit methyltransferase E PUA-like" evidence="12">
    <location>
        <begin position="22"/>
        <end position="65"/>
    </location>
</feature>
<feature type="domain" description="Ribosomal RNA small subunit methyltransferase E methyltransferase" evidence="11">
    <location>
        <begin position="77"/>
        <end position="230"/>
    </location>
</feature>
<dbReference type="InterPro" id="IPR015947">
    <property type="entry name" value="PUA-like_sf"/>
</dbReference>
<dbReference type="SUPFAM" id="SSF88697">
    <property type="entry name" value="PUA domain-like"/>
    <property type="match status" value="1"/>
</dbReference>
<evidence type="ECO:0000256" key="9">
    <source>
        <dbReference type="ARBA" id="ARBA00047944"/>
    </source>
</evidence>
<comment type="similarity">
    <text evidence="2 10">Belongs to the RNA methyltransferase RsmE family.</text>
</comment>
<dbReference type="EC" id="2.1.1.193" evidence="10"/>
<evidence type="ECO:0000256" key="4">
    <source>
        <dbReference type="ARBA" id="ARBA00022552"/>
    </source>
</evidence>
<dbReference type="EMBL" id="BMGM01000011">
    <property type="protein sequence ID" value="GGE42286.1"/>
    <property type="molecule type" value="Genomic_DNA"/>
</dbReference>
<keyword evidence="14" id="KW-1185">Reference proteome</keyword>
<dbReference type="Gene3D" id="3.40.1280.10">
    <property type="match status" value="1"/>
</dbReference>
<dbReference type="NCBIfam" id="NF008702">
    <property type="entry name" value="PRK11713.6-1"/>
    <property type="match status" value="1"/>
</dbReference>
<evidence type="ECO:0000313" key="14">
    <source>
        <dbReference type="Proteomes" id="UP000599179"/>
    </source>
</evidence>
<evidence type="ECO:0000259" key="11">
    <source>
        <dbReference type="Pfam" id="PF04452"/>
    </source>
</evidence>
<accession>A0ABQ1SLN3</accession>
<evidence type="ECO:0000256" key="10">
    <source>
        <dbReference type="PIRNR" id="PIRNR015601"/>
    </source>
</evidence>
<dbReference type="Proteomes" id="UP000599179">
    <property type="component" value="Unassembled WGS sequence"/>
</dbReference>
<evidence type="ECO:0000256" key="1">
    <source>
        <dbReference type="ARBA" id="ARBA00004496"/>
    </source>
</evidence>
<dbReference type="InterPro" id="IPR029026">
    <property type="entry name" value="tRNA_m1G_MTases_N"/>
</dbReference>
<evidence type="ECO:0000259" key="12">
    <source>
        <dbReference type="Pfam" id="PF20260"/>
    </source>
</evidence>
<dbReference type="PANTHER" id="PTHR30027">
    <property type="entry name" value="RIBOSOMAL RNA SMALL SUBUNIT METHYLTRANSFERASE E"/>
    <property type="match status" value="1"/>
</dbReference>
<comment type="catalytic activity">
    <reaction evidence="9 10">
        <text>uridine(1498) in 16S rRNA + S-adenosyl-L-methionine = N(3)-methyluridine(1498) in 16S rRNA + S-adenosyl-L-homocysteine + H(+)</text>
        <dbReference type="Rhea" id="RHEA:42920"/>
        <dbReference type="Rhea" id="RHEA-COMP:10283"/>
        <dbReference type="Rhea" id="RHEA-COMP:10284"/>
        <dbReference type="ChEBI" id="CHEBI:15378"/>
        <dbReference type="ChEBI" id="CHEBI:57856"/>
        <dbReference type="ChEBI" id="CHEBI:59789"/>
        <dbReference type="ChEBI" id="CHEBI:65315"/>
        <dbReference type="ChEBI" id="CHEBI:74502"/>
        <dbReference type="EC" id="2.1.1.193"/>
    </reaction>
</comment>
<dbReference type="Gene3D" id="2.40.240.20">
    <property type="entry name" value="Hypothetical PUA domain-like, domain 1"/>
    <property type="match status" value="1"/>
</dbReference>
<dbReference type="SUPFAM" id="SSF75217">
    <property type="entry name" value="alpha/beta knot"/>
    <property type="match status" value="1"/>
</dbReference>
<dbReference type="CDD" id="cd18084">
    <property type="entry name" value="RsmE-like"/>
    <property type="match status" value="1"/>
</dbReference>
<protein>
    <recommendedName>
        <fullName evidence="10">Ribosomal RNA small subunit methyltransferase E</fullName>
        <ecNumber evidence="10">2.1.1.193</ecNumber>
    </recommendedName>
</protein>
<dbReference type="InterPro" id="IPR046887">
    <property type="entry name" value="RsmE_PUA-like"/>
</dbReference>
<keyword evidence="7 10" id="KW-0949">S-adenosyl-L-methionine</keyword>
<proteinExistence type="inferred from homology"/>
<evidence type="ECO:0000313" key="13">
    <source>
        <dbReference type="EMBL" id="GGE42286.1"/>
    </source>
</evidence>
<keyword evidence="4 10" id="KW-0698">rRNA processing</keyword>
<gene>
    <name evidence="13" type="ORF">GCM10010832_22790</name>
</gene>